<feature type="transmembrane region" description="Helical" evidence="1">
    <location>
        <begin position="151"/>
        <end position="171"/>
    </location>
</feature>
<name>A0A6N6JD93_9RHOB</name>
<evidence type="ECO:0000313" key="4">
    <source>
        <dbReference type="Proteomes" id="UP000436822"/>
    </source>
</evidence>
<keyword evidence="1" id="KW-0472">Membrane</keyword>
<comment type="caution">
    <text evidence="3">The sequence shown here is derived from an EMBL/GenBank/DDBJ whole genome shotgun (WGS) entry which is preliminary data.</text>
</comment>
<evidence type="ECO:0000313" key="3">
    <source>
        <dbReference type="EMBL" id="GFE64323.1"/>
    </source>
</evidence>
<reference evidence="3 4" key="1">
    <citation type="submission" date="2019-12" db="EMBL/GenBank/DDBJ databases">
        <title>Litoreibacter badius sp. nov., a novel bacteriochlorophyll a-containing bacterium in the genus Litoreibacter.</title>
        <authorList>
            <person name="Kanamuro M."/>
            <person name="Takabe Y."/>
            <person name="Mori K."/>
            <person name="Takaichi S."/>
            <person name="Hanada S."/>
        </authorList>
    </citation>
    <scope>NUCLEOTIDE SEQUENCE [LARGE SCALE GENOMIC DNA]</scope>
    <source>
        <strain evidence="3 4">K6</strain>
    </source>
</reference>
<dbReference type="NCBIfam" id="TIGR03370">
    <property type="entry name" value="VPLPA-CTERM"/>
    <property type="match status" value="1"/>
</dbReference>
<organism evidence="3 4">
    <name type="scientific">Litoreibacter roseus</name>
    <dbReference type="NCBI Taxonomy" id="2601869"/>
    <lineage>
        <taxon>Bacteria</taxon>
        <taxon>Pseudomonadati</taxon>
        <taxon>Pseudomonadota</taxon>
        <taxon>Alphaproteobacteria</taxon>
        <taxon>Rhodobacterales</taxon>
        <taxon>Roseobacteraceae</taxon>
        <taxon>Litoreibacter</taxon>
    </lineage>
</organism>
<evidence type="ECO:0000256" key="2">
    <source>
        <dbReference type="SAM" id="SignalP"/>
    </source>
</evidence>
<evidence type="ECO:0008006" key="5">
    <source>
        <dbReference type="Google" id="ProtNLM"/>
    </source>
</evidence>
<dbReference type="InterPro" id="IPR022472">
    <property type="entry name" value="VPLPA-CTERM"/>
</dbReference>
<feature type="chain" id="PRO_5026947155" description="VPLPA-CTERM protein sorting domain-containing protein" evidence="2">
    <location>
        <begin position="22"/>
        <end position="175"/>
    </location>
</feature>
<evidence type="ECO:0000256" key="1">
    <source>
        <dbReference type="SAM" id="Phobius"/>
    </source>
</evidence>
<keyword evidence="4" id="KW-1185">Reference proteome</keyword>
<gene>
    <name evidence="3" type="ORF">KIN_13970</name>
</gene>
<dbReference type="AlphaFoldDB" id="A0A6N6JD93"/>
<keyword evidence="1" id="KW-1133">Transmembrane helix</keyword>
<sequence length="175" mass="18234">MTILKPILVAASFLLPTAATAAPVTIFESLNEFVFLDGGFADFVDSDTDGDGITISASGGTDLDGTTFAELFVSSDESDDPLLESFTLLDVTFDFVEGGEDTLTAIYGDLSGTAADLFGPTATAIFSFFEEDAEDGFFTASARIVADEVNVIPVPASLPLLLVGVAGLAALRRRT</sequence>
<dbReference type="RefSeq" id="WP_159805226.1">
    <property type="nucleotide sequence ID" value="NZ_BLJE01000001.1"/>
</dbReference>
<keyword evidence="1" id="KW-0812">Transmembrane</keyword>
<protein>
    <recommendedName>
        <fullName evidence="5">VPLPA-CTERM protein sorting domain-containing protein</fullName>
    </recommendedName>
</protein>
<proteinExistence type="predicted"/>
<accession>A0A6N6JD93</accession>
<keyword evidence="2" id="KW-0732">Signal</keyword>
<feature type="signal peptide" evidence="2">
    <location>
        <begin position="1"/>
        <end position="21"/>
    </location>
</feature>
<dbReference type="EMBL" id="BLJE01000001">
    <property type="protein sequence ID" value="GFE64323.1"/>
    <property type="molecule type" value="Genomic_DNA"/>
</dbReference>
<dbReference type="OrthoDB" id="10019024at2"/>
<dbReference type="Proteomes" id="UP000436822">
    <property type="component" value="Unassembled WGS sequence"/>
</dbReference>